<sequence length="354" mass="41544">MVDVQSIKRFLEEKERELLSPFATLSTRTRGRAKEEKECELRTCFQRDRDRILHSKAFRRLKHKSQVFLSPEGDHYRTRLTHTLEVSQIARTIARALRLNEDLVEAISLGHDLGHTPFGHAGEEALNEIHPGGFKHNEQSLRVVDYLERDGEGLNLTWEVRDGIVKHSKTHLACLTASPEDLPATLEGQVVRWADVIAYVNHDIDDALRARVIRFEELPKNAIAVLGETHRERINTMVWDIVVESFDRPEVRMSEQVQEATETLRNFLFERVYFGPEQWQEREKAKRLVKHLYEFFAEHPEVLEAEYTFARKRQEDLGTVICDFISGMTDRYALYIYRKYFIPSSWPQEGWRIR</sequence>
<dbReference type="CDD" id="cd00077">
    <property type="entry name" value="HDc"/>
    <property type="match status" value="1"/>
</dbReference>
<name>A0A7V3YHE8_9BACT</name>
<dbReference type="PROSITE" id="PS51831">
    <property type="entry name" value="HD"/>
    <property type="match status" value="1"/>
</dbReference>
<dbReference type="Pfam" id="PF13286">
    <property type="entry name" value="HD_assoc"/>
    <property type="match status" value="1"/>
</dbReference>
<dbReference type="InterPro" id="IPR023023">
    <property type="entry name" value="dNTPase_2"/>
</dbReference>
<evidence type="ECO:0000259" key="3">
    <source>
        <dbReference type="PROSITE" id="PS51831"/>
    </source>
</evidence>
<comment type="caution">
    <text evidence="4">The sequence shown here is derived from an EMBL/GenBank/DDBJ whole genome shotgun (WGS) entry which is preliminary data.</text>
</comment>
<dbReference type="GO" id="GO:0016793">
    <property type="term" value="F:triphosphoric monoester hydrolase activity"/>
    <property type="evidence" value="ECO:0007669"/>
    <property type="project" value="InterPro"/>
</dbReference>
<dbReference type="SMART" id="SM00471">
    <property type="entry name" value="HDc"/>
    <property type="match status" value="1"/>
</dbReference>
<dbReference type="PANTHER" id="PTHR35795">
    <property type="entry name" value="SLR1885 PROTEIN"/>
    <property type="match status" value="1"/>
</dbReference>
<evidence type="ECO:0000256" key="2">
    <source>
        <dbReference type="HAMAP-Rule" id="MF_01212"/>
    </source>
</evidence>
<dbReference type="PANTHER" id="PTHR35795:SF1">
    <property type="entry name" value="BIS(5'-NUCLEOSYL)-TETRAPHOSPHATASE, SYMMETRICAL"/>
    <property type="match status" value="1"/>
</dbReference>
<protein>
    <recommendedName>
        <fullName evidence="2">Deoxyguanosinetriphosphate triphosphohydrolase-like protein</fullName>
    </recommendedName>
</protein>
<gene>
    <name evidence="4" type="ORF">ENV30_07575</name>
</gene>
<comment type="similarity">
    <text evidence="2">Belongs to the dGTPase family. Type 2 subfamily.</text>
</comment>
<proteinExistence type="inferred from homology"/>
<organism evidence="4">
    <name type="scientific">Candidatus Caldatribacterium californiense</name>
    <dbReference type="NCBI Taxonomy" id="1454726"/>
    <lineage>
        <taxon>Bacteria</taxon>
        <taxon>Pseudomonadati</taxon>
        <taxon>Atribacterota</taxon>
        <taxon>Atribacteria</taxon>
        <taxon>Atribacterales</taxon>
        <taxon>Candidatus Caldatribacteriaceae</taxon>
        <taxon>Candidatus Caldatribacterium</taxon>
    </lineage>
</organism>
<dbReference type="Gene3D" id="1.10.3210.10">
    <property type="entry name" value="Hypothetical protein af1432"/>
    <property type="match status" value="1"/>
</dbReference>
<dbReference type="NCBIfam" id="TIGR01353">
    <property type="entry name" value="dGTP_triPase"/>
    <property type="match status" value="1"/>
</dbReference>
<dbReference type="InterPro" id="IPR026875">
    <property type="entry name" value="PHydrolase_assoc_dom"/>
</dbReference>
<dbReference type="InterPro" id="IPR051094">
    <property type="entry name" value="Diverse_Catalytic_Enzymes"/>
</dbReference>
<dbReference type="EMBL" id="DTFV01000113">
    <property type="protein sequence ID" value="HGI31143.1"/>
    <property type="molecule type" value="Genomic_DNA"/>
</dbReference>
<keyword evidence="1 2" id="KW-0378">Hydrolase</keyword>
<dbReference type="HAMAP" id="MF_01212">
    <property type="entry name" value="dGTPase_type2"/>
    <property type="match status" value="1"/>
</dbReference>
<dbReference type="InterPro" id="IPR003607">
    <property type="entry name" value="HD/PDEase_dom"/>
</dbReference>
<evidence type="ECO:0000256" key="1">
    <source>
        <dbReference type="ARBA" id="ARBA00022801"/>
    </source>
</evidence>
<dbReference type="Pfam" id="PF01966">
    <property type="entry name" value="HD"/>
    <property type="match status" value="1"/>
</dbReference>
<dbReference type="AlphaFoldDB" id="A0A7V3YHE8"/>
<accession>A0A7V3YHE8</accession>
<evidence type="ECO:0000313" key="4">
    <source>
        <dbReference type="EMBL" id="HGI31143.1"/>
    </source>
</evidence>
<dbReference type="SUPFAM" id="SSF109604">
    <property type="entry name" value="HD-domain/PDEase-like"/>
    <property type="match status" value="1"/>
</dbReference>
<dbReference type="InterPro" id="IPR006261">
    <property type="entry name" value="dGTPase"/>
</dbReference>
<reference evidence="4" key="1">
    <citation type="journal article" date="2020" name="mSystems">
        <title>Genome- and Community-Level Interaction Insights into Carbon Utilization and Element Cycling Functions of Hydrothermarchaeota in Hydrothermal Sediment.</title>
        <authorList>
            <person name="Zhou Z."/>
            <person name="Liu Y."/>
            <person name="Xu W."/>
            <person name="Pan J."/>
            <person name="Luo Z.H."/>
            <person name="Li M."/>
        </authorList>
    </citation>
    <scope>NUCLEOTIDE SEQUENCE [LARGE SCALE GENOMIC DNA]</scope>
    <source>
        <strain evidence="4">SpSt-747</strain>
    </source>
</reference>
<dbReference type="NCBIfam" id="NF002327">
    <property type="entry name" value="PRK01286.1-2"/>
    <property type="match status" value="1"/>
</dbReference>
<feature type="domain" description="HD" evidence="3">
    <location>
        <begin position="79"/>
        <end position="200"/>
    </location>
</feature>
<dbReference type="InterPro" id="IPR006674">
    <property type="entry name" value="HD_domain"/>
</dbReference>